<comment type="cofactor">
    <cofactor evidence="4">
        <name>Mn(2+)</name>
        <dbReference type="ChEBI" id="CHEBI:29035"/>
    </cofactor>
    <text evidence="4">Binds 2 manganese ions per subunit.</text>
</comment>
<feature type="binding site" evidence="4">
    <location>
        <position position="221"/>
    </location>
    <ligand>
        <name>Mn(2+)</name>
        <dbReference type="ChEBI" id="CHEBI:29035"/>
        <label>1</label>
    </ligand>
</feature>
<feature type="binding site" evidence="4">
    <location>
        <position position="134"/>
    </location>
    <ligand>
        <name>Mn(2+)</name>
        <dbReference type="ChEBI" id="CHEBI:29035"/>
        <label>1</label>
    </ligand>
</feature>
<evidence type="ECO:0000256" key="1">
    <source>
        <dbReference type="ARBA" id="ARBA00009227"/>
    </source>
</evidence>
<dbReference type="SUPFAM" id="SSF52768">
    <property type="entry name" value="Arginase/deacetylase"/>
    <property type="match status" value="1"/>
</dbReference>
<dbReference type="Proteomes" id="UP000054621">
    <property type="component" value="Unassembled WGS sequence"/>
</dbReference>
<keyword evidence="3 5" id="KW-0378">Hydrolase</keyword>
<dbReference type="PATRIC" id="fig|28087.4.peg.615"/>
<evidence type="ECO:0000256" key="2">
    <source>
        <dbReference type="ARBA" id="ARBA00022723"/>
    </source>
</evidence>
<dbReference type="InterPro" id="IPR023696">
    <property type="entry name" value="Ureohydrolase_dom_sf"/>
</dbReference>
<comment type="similarity">
    <text evidence="1">Belongs to the arginase family. Agmatinase subfamily.</text>
</comment>
<keyword evidence="4" id="KW-0464">Manganese</keyword>
<keyword evidence="2 4" id="KW-0479">Metal-binding</keyword>
<evidence type="ECO:0000313" key="6">
    <source>
        <dbReference type="EMBL" id="KTD59662.1"/>
    </source>
</evidence>
<dbReference type="GO" id="GO:0046872">
    <property type="term" value="F:metal ion binding"/>
    <property type="evidence" value="ECO:0007669"/>
    <property type="project" value="UniProtKB-KW"/>
</dbReference>
<dbReference type="PANTHER" id="PTHR11358">
    <property type="entry name" value="ARGINASE/AGMATINASE"/>
    <property type="match status" value="1"/>
</dbReference>
<feature type="binding site" evidence="4">
    <location>
        <position position="132"/>
    </location>
    <ligand>
        <name>Mn(2+)</name>
        <dbReference type="ChEBI" id="CHEBI:29035"/>
        <label>1</label>
    </ligand>
</feature>
<dbReference type="GO" id="GO:0033389">
    <property type="term" value="P:putrescine biosynthetic process from arginine, via agmatine"/>
    <property type="evidence" value="ECO:0007669"/>
    <property type="project" value="TreeGrafter"/>
</dbReference>
<dbReference type="RefSeq" id="WP_027271520.1">
    <property type="nucleotide sequence ID" value="NZ_CAAAJE010000019.1"/>
</dbReference>
<dbReference type="Gene3D" id="3.40.800.10">
    <property type="entry name" value="Ureohydrolase domain"/>
    <property type="match status" value="1"/>
</dbReference>
<dbReference type="InterPro" id="IPR006035">
    <property type="entry name" value="Ureohydrolase"/>
</dbReference>
<evidence type="ECO:0000313" key="7">
    <source>
        <dbReference type="Proteomes" id="UP000054621"/>
    </source>
</evidence>
<dbReference type="PIRSF" id="PIRSF036979">
    <property type="entry name" value="Arginase"/>
    <property type="match status" value="1"/>
</dbReference>
<feature type="binding site" evidence="4">
    <location>
        <position position="136"/>
    </location>
    <ligand>
        <name>Mn(2+)</name>
        <dbReference type="ChEBI" id="CHEBI:29035"/>
        <label>1</label>
    </ligand>
</feature>
<evidence type="ECO:0000256" key="5">
    <source>
        <dbReference type="RuleBase" id="RU003684"/>
    </source>
</evidence>
<dbReference type="OrthoDB" id="9789727at2"/>
<organism evidence="6 7">
    <name type="scientific">Legionella sainthelensi</name>
    <dbReference type="NCBI Taxonomy" id="28087"/>
    <lineage>
        <taxon>Bacteria</taxon>
        <taxon>Pseudomonadati</taxon>
        <taxon>Pseudomonadota</taxon>
        <taxon>Gammaproteobacteria</taxon>
        <taxon>Legionellales</taxon>
        <taxon>Legionellaceae</taxon>
        <taxon>Legionella</taxon>
    </lineage>
</organism>
<dbReference type="PRINTS" id="PR00116">
    <property type="entry name" value="ARGINASE"/>
</dbReference>
<dbReference type="Pfam" id="PF00491">
    <property type="entry name" value="Arginase"/>
    <property type="match status" value="1"/>
</dbReference>
<dbReference type="InterPro" id="IPR020855">
    <property type="entry name" value="Ureohydrolase_Mn_BS"/>
</dbReference>
<dbReference type="AlphaFoldDB" id="A0A0W0YSN8"/>
<dbReference type="GO" id="GO:0008783">
    <property type="term" value="F:agmatinase activity"/>
    <property type="evidence" value="ECO:0007669"/>
    <property type="project" value="TreeGrafter"/>
</dbReference>
<dbReference type="eggNOG" id="COG0010">
    <property type="taxonomic scope" value="Bacteria"/>
</dbReference>
<dbReference type="PROSITE" id="PS51409">
    <property type="entry name" value="ARGINASE_2"/>
    <property type="match status" value="1"/>
</dbReference>
<name>A0A0W0YSN8_9GAMM</name>
<reference evidence="6 7" key="1">
    <citation type="submission" date="2015-11" db="EMBL/GenBank/DDBJ databases">
        <title>Genomic analysis of 38 Legionella species identifies large and diverse effector repertoires.</title>
        <authorList>
            <person name="Burstein D."/>
            <person name="Amaro F."/>
            <person name="Zusman T."/>
            <person name="Lifshitz Z."/>
            <person name="Cohen O."/>
            <person name="Gilbert J.A."/>
            <person name="Pupko T."/>
            <person name="Shuman H.A."/>
            <person name="Segal G."/>
        </authorList>
    </citation>
    <scope>NUCLEOTIDE SEQUENCE [LARGE SCALE GENOMIC DNA]</scope>
    <source>
        <strain evidence="6 7">Mt.St.Helens-4</strain>
    </source>
</reference>
<dbReference type="PANTHER" id="PTHR11358:SF26">
    <property type="entry name" value="GUANIDINO ACID HYDROLASE, MITOCHONDRIAL"/>
    <property type="match status" value="1"/>
</dbReference>
<dbReference type="EMBL" id="LNYV01000005">
    <property type="protein sequence ID" value="KTD59662.1"/>
    <property type="molecule type" value="Genomic_DNA"/>
</dbReference>
<feature type="binding site" evidence="4">
    <location>
        <position position="108"/>
    </location>
    <ligand>
        <name>Mn(2+)</name>
        <dbReference type="ChEBI" id="CHEBI:29035"/>
        <label>1</label>
    </ligand>
</feature>
<evidence type="ECO:0000256" key="4">
    <source>
        <dbReference type="PIRSR" id="PIRSR036979-1"/>
    </source>
</evidence>
<accession>A0A0W0YSN8</accession>
<dbReference type="PROSITE" id="PS01053">
    <property type="entry name" value="ARGINASE_1"/>
    <property type="match status" value="1"/>
</dbReference>
<protein>
    <submittedName>
        <fullName evidence="6">Formiminoglutamase</fullName>
    </submittedName>
</protein>
<evidence type="ECO:0000256" key="3">
    <source>
        <dbReference type="ARBA" id="ARBA00022801"/>
    </source>
</evidence>
<sequence length="292" mass="32518">MLKLNYASCSDPKMAQAVLFSANTRCAGTAPTFSLTSSQDEFSADFIRRVDNKLHSLPENLKLGDTLWDFGDMEISHHTLENEMNMVSTHFHELMKNGKIPICLGGDHVIKFSALKALDKVFTGEYGVIYLDAHPDCEAQDVLSYSSILHHGFQLPTLTPRQVMLVGIRQFTESEALALSRYLPNMGTIMGSEFSHAPLEVLAQKIIKQFSGLKHLYFSIDLDGLSPTCAPAVESPYPGGPDVNHIIYLIHILRHHFTYVGLDISEMIPKLDSNYVTALAAARILKEFYSVI</sequence>
<comment type="caution">
    <text evidence="6">The sequence shown here is derived from an EMBL/GenBank/DDBJ whole genome shotgun (WGS) entry which is preliminary data.</text>
</comment>
<feature type="binding site" evidence="4">
    <location>
        <position position="223"/>
    </location>
    <ligand>
        <name>Mn(2+)</name>
        <dbReference type="ChEBI" id="CHEBI:29035"/>
        <label>1</label>
    </ligand>
</feature>
<dbReference type="STRING" id="28087.Lsai_0573"/>
<gene>
    <name evidence="6" type="ORF">Lsai_0573</name>
</gene>
<proteinExistence type="inferred from homology"/>